<protein>
    <recommendedName>
        <fullName evidence="3 10">Pectinesterase</fullName>
        <ecNumber evidence="3 10">3.1.1.11</ecNumber>
    </recommendedName>
</protein>
<keyword evidence="5 10" id="KW-0063">Aspartyl esterase</keyword>
<dbReference type="PANTHER" id="PTHR31321:SF134">
    <property type="entry name" value="PECTINESTERASE"/>
    <property type="match status" value="1"/>
</dbReference>
<feature type="domain" description="Pectinesterase catalytic" evidence="11">
    <location>
        <begin position="46"/>
        <end position="334"/>
    </location>
</feature>
<feature type="signal peptide" evidence="10">
    <location>
        <begin position="1"/>
        <end position="28"/>
    </location>
</feature>
<dbReference type="PANTHER" id="PTHR31321">
    <property type="entry name" value="ACYL-COA THIOESTER HYDROLASE YBHC-RELATED"/>
    <property type="match status" value="1"/>
</dbReference>
<evidence type="ECO:0000313" key="13">
    <source>
        <dbReference type="Proteomes" id="UP001497457"/>
    </source>
</evidence>
<organism evidence="12 13">
    <name type="scientific">Urochloa decumbens</name>
    <dbReference type="NCBI Taxonomy" id="240449"/>
    <lineage>
        <taxon>Eukaryota</taxon>
        <taxon>Viridiplantae</taxon>
        <taxon>Streptophyta</taxon>
        <taxon>Embryophyta</taxon>
        <taxon>Tracheophyta</taxon>
        <taxon>Spermatophyta</taxon>
        <taxon>Magnoliopsida</taxon>
        <taxon>Liliopsida</taxon>
        <taxon>Poales</taxon>
        <taxon>Poaceae</taxon>
        <taxon>PACMAD clade</taxon>
        <taxon>Panicoideae</taxon>
        <taxon>Panicodae</taxon>
        <taxon>Paniceae</taxon>
        <taxon>Melinidinae</taxon>
        <taxon>Urochloa</taxon>
    </lineage>
</organism>
<feature type="active site" evidence="9">
    <location>
        <position position="200"/>
    </location>
</feature>
<keyword evidence="4 10" id="KW-0378">Hydrolase</keyword>
<reference evidence="12" key="1">
    <citation type="submission" date="2024-10" db="EMBL/GenBank/DDBJ databases">
        <authorList>
            <person name="Ryan C."/>
        </authorList>
    </citation>
    <scope>NUCLEOTIDE SEQUENCE [LARGE SCALE GENOMIC DNA]</scope>
</reference>
<dbReference type="PROSITE" id="PS00503">
    <property type="entry name" value="PECTINESTERASE_2"/>
    <property type="match status" value="1"/>
</dbReference>
<evidence type="ECO:0000256" key="3">
    <source>
        <dbReference type="ARBA" id="ARBA00013229"/>
    </source>
</evidence>
<evidence type="ECO:0000256" key="1">
    <source>
        <dbReference type="ARBA" id="ARBA00005184"/>
    </source>
</evidence>
<dbReference type="InterPro" id="IPR033131">
    <property type="entry name" value="Pectinesterase_Asp_AS"/>
</dbReference>
<comment type="pathway">
    <text evidence="1 10">Glycan metabolism; pectin degradation; 2-dehydro-3-deoxy-D-gluconate from pectin: step 1/5.</text>
</comment>
<evidence type="ECO:0000256" key="5">
    <source>
        <dbReference type="ARBA" id="ARBA00023085"/>
    </source>
</evidence>
<evidence type="ECO:0000256" key="8">
    <source>
        <dbReference type="ARBA" id="ARBA00057335"/>
    </source>
</evidence>
<name>A0ABC8YVP5_9POAL</name>
<evidence type="ECO:0000256" key="2">
    <source>
        <dbReference type="ARBA" id="ARBA00008891"/>
    </source>
</evidence>
<dbReference type="FunFam" id="2.160.20.10:FF:000013">
    <property type="entry name" value="Pectinesterase"/>
    <property type="match status" value="1"/>
</dbReference>
<dbReference type="Proteomes" id="UP001497457">
    <property type="component" value="Chromosome 17b"/>
</dbReference>
<evidence type="ECO:0000256" key="6">
    <source>
        <dbReference type="ARBA" id="ARBA00023180"/>
    </source>
</evidence>
<evidence type="ECO:0000259" key="11">
    <source>
        <dbReference type="Pfam" id="PF01095"/>
    </source>
</evidence>
<dbReference type="InterPro" id="IPR000070">
    <property type="entry name" value="Pectinesterase_cat"/>
</dbReference>
<feature type="chain" id="PRO_5044530014" description="Pectinesterase" evidence="10">
    <location>
        <begin position="29"/>
        <end position="345"/>
    </location>
</feature>
<dbReference type="Gene3D" id="2.160.20.10">
    <property type="entry name" value="Single-stranded right-handed beta-helix, Pectin lyase-like"/>
    <property type="match status" value="1"/>
</dbReference>
<dbReference type="InterPro" id="IPR012334">
    <property type="entry name" value="Pectin_lyas_fold"/>
</dbReference>
<dbReference type="GO" id="GO:0042545">
    <property type="term" value="P:cell wall modification"/>
    <property type="evidence" value="ECO:0007669"/>
    <property type="project" value="UniProtKB-UniRule"/>
</dbReference>
<comment type="similarity">
    <text evidence="2">Belongs to the pectinesterase family.</text>
</comment>
<keyword evidence="13" id="KW-1185">Reference proteome</keyword>
<evidence type="ECO:0000256" key="9">
    <source>
        <dbReference type="PROSITE-ProRule" id="PRU10040"/>
    </source>
</evidence>
<keyword evidence="6" id="KW-0325">Glycoprotein</keyword>
<dbReference type="AlphaFoldDB" id="A0ABC8YVP5"/>
<accession>A0ABC8YVP5</accession>
<dbReference type="Pfam" id="PF01095">
    <property type="entry name" value="Pectinesterase"/>
    <property type="match status" value="1"/>
</dbReference>
<proteinExistence type="inferred from homology"/>
<sequence length="345" mass="36834">MKLRLGPSSVSVRMALAVALAVLASMAASPRGRCDAAAAGTVVRSIFVNQNGGADFKTVQRAVDSVPFGNEHWIRVHVAAGVYNEKVVIPLNKSFILLEGEGRQQTSIEWADHADQDTTTAATPTFAAYSTDFMARDITFKNTYNGGGGGGGEMTPAVAALVSGDRSSFHRCGFVGVQDTLSDMDGRHYYEGCYIEGATDFIFGSGQSIFQGCEIWTAPAPASSSPGFITAQGRQSEADTSGFVFEGCTVRGVTPAYLGRAWRGYARVIFYRTDMSGVVVGPGWDAWSYKGKEDTLTMVESGCTGQGSNRTGRVPWTKELSGAELAKFVDLSYISADGWLDAQPR</sequence>
<gene>
    <name evidence="12" type="ORF">URODEC1_LOCUS38275</name>
</gene>
<dbReference type="InterPro" id="IPR011050">
    <property type="entry name" value="Pectin_lyase_fold/virulence"/>
</dbReference>
<dbReference type="EC" id="3.1.1.11" evidence="3 10"/>
<dbReference type="EMBL" id="OZ075127">
    <property type="protein sequence ID" value="CAL4950264.1"/>
    <property type="molecule type" value="Genomic_DNA"/>
</dbReference>
<dbReference type="SUPFAM" id="SSF51126">
    <property type="entry name" value="Pectin lyase-like"/>
    <property type="match status" value="1"/>
</dbReference>
<evidence type="ECO:0000256" key="4">
    <source>
        <dbReference type="ARBA" id="ARBA00022801"/>
    </source>
</evidence>
<dbReference type="GO" id="GO:0030599">
    <property type="term" value="F:pectinesterase activity"/>
    <property type="evidence" value="ECO:0007669"/>
    <property type="project" value="UniProtKB-UniRule"/>
</dbReference>
<comment type="catalytic activity">
    <reaction evidence="7 10">
        <text>[(1-&gt;4)-alpha-D-galacturonosyl methyl ester](n) + n H2O = [(1-&gt;4)-alpha-D-galacturonosyl](n) + n methanol + n H(+)</text>
        <dbReference type="Rhea" id="RHEA:22380"/>
        <dbReference type="Rhea" id="RHEA-COMP:14570"/>
        <dbReference type="Rhea" id="RHEA-COMP:14573"/>
        <dbReference type="ChEBI" id="CHEBI:15377"/>
        <dbReference type="ChEBI" id="CHEBI:15378"/>
        <dbReference type="ChEBI" id="CHEBI:17790"/>
        <dbReference type="ChEBI" id="CHEBI:140522"/>
        <dbReference type="ChEBI" id="CHEBI:140523"/>
        <dbReference type="EC" id="3.1.1.11"/>
    </reaction>
</comment>
<dbReference type="GO" id="GO:0045490">
    <property type="term" value="P:pectin catabolic process"/>
    <property type="evidence" value="ECO:0007669"/>
    <property type="project" value="UniProtKB-UniRule"/>
</dbReference>
<evidence type="ECO:0000256" key="7">
    <source>
        <dbReference type="ARBA" id="ARBA00047928"/>
    </source>
</evidence>
<keyword evidence="10" id="KW-0732">Signal</keyword>
<evidence type="ECO:0000256" key="10">
    <source>
        <dbReference type="RuleBase" id="RU000589"/>
    </source>
</evidence>
<evidence type="ECO:0000313" key="12">
    <source>
        <dbReference type="EMBL" id="CAL4950264.1"/>
    </source>
</evidence>
<comment type="function">
    <text evidence="8">Acts in the modification of cell walls via demethylesterification of cell wall pectin.</text>
</comment>